<reference evidence="2" key="1">
    <citation type="submission" date="2015-12" db="EMBL/GenBank/DDBJ databases">
        <authorList>
            <person name="Shamseldin A."/>
            <person name="Moawad H."/>
            <person name="Abd El-Rahim W.M."/>
            <person name="Sadowsky M.J."/>
        </authorList>
    </citation>
    <scope>NUCLEOTIDE SEQUENCE [LARGE SCALE GENOMIC DNA]</scope>
    <source>
        <strain evidence="2">2538-88</strain>
    </source>
</reference>
<comment type="caution">
    <text evidence="1">The sequence shown here is derived from an EMBL/GenBank/DDBJ whole genome shotgun (WGS) entry which is preliminary data.</text>
</comment>
<organism evidence="1 2">
    <name type="scientific">Vibrio cidicii</name>
    <dbReference type="NCBI Taxonomy" id="1763883"/>
    <lineage>
        <taxon>Bacteria</taxon>
        <taxon>Pseudomonadati</taxon>
        <taxon>Pseudomonadota</taxon>
        <taxon>Gammaproteobacteria</taxon>
        <taxon>Vibrionales</taxon>
        <taxon>Vibrionaceae</taxon>
        <taxon>Vibrio</taxon>
    </lineage>
</organism>
<dbReference type="EMBL" id="LOBR01000123">
    <property type="protein sequence ID" value="KYN80481.1"/>
    <property type="molecule type" value="Genomic_DNA"/>
</dbReference>
<dbReference type="InterPro" id="IPR008979">
    <property type="entry name" value="Galactose-bd-like_sf"/>
</dbReference>
<dbReference type="Pfam" id="PF13620">
    <property type="entry name" value="CarboxypepD_reg"/>
    <property type="match status" value="1"/>
</dbReference>
<dbReference type="Gene3D" id="2.60.40.1120">
    <property type="entry name" value="Carboxypeptidase-like, regulatory domain"/>
    <property type="match status" value="2"/>
</dbReference>
<accession>A0A151KSS0</accession>
<gene>
    <name evidence="1" type="ORF">ATY37_08035</name>
</gene>
<dbReference type="Proteomes" id="UP000075346">
    <property type="component" value="Unassembled WGS sequence"/>
</dbReference>
<evidence type="ECO:0000313" key="2">
    <source>
        <dbReference type="Proteomes" id="UP000075346"/>
    </source>
</evidence>
<proteinExistence type="predicted"/>
<dbReference type="SUPFAM" id="SSF49464">
    <property type="entry name" value="Carboxypeptidase regulatory domain-like"/>
    <property type="match status" value="2"/>
</dbReference>
<dbReference type="SUPFAM" id="SSF49785">
    <property type="entry name" value="Galactose-binding domain-like"/>
    <property type="match status" value="2"/>
</dbReference>
<dbReference type="Gene3D" id="2.60.120.430">
    <property type="entry name" value="Galactose-binding lectin"/>
    <property type="match status" value="2"/>
</dbReference>
<dbReference type="AlphaFoldDB" id="A0A151KSS0"/>
<name>A0A151KSS0_9VIBR</name>
<dbReference type="InterPro" id="IPR008969">
    <property type="entry name" value="CarboxyPept-like_regulatory"/>
</dbReference>
<sequence>MPSILGALLCSTLLAGCGGDSGTKPSLDTNLPSLNQLTVAIRNANDQQPIGNAEVIVTSETQKNYRRTTDAQGRAQFQLESGRYQIASAPTGFQAGQLNVTLADSDQSVNLDLEKEAIVGGSDLYLFHSDYEDSHYMQFWGDTWGSGANVENISNDETFSRALKISSGTNWGFGAAIAWGNEQANAIDARAYNYAQFYLKPSGFTQVEVVVNGFSIPEQKITYPMSDGEAIGNGWLKFEVPIPSVADLSWFGLVFLSDQNSSVMLSNLSFIHKEVQLSEPTGPAPVPNVTDSQAFSIFSDSLQEDKFVSLWNENWWNAPIYSSGVIEGNHYSRYEIAGAGSNGGVVGIQYGIEYGSVDVSKHDVWNIDLYAESGIDRISLQLVSTDGSASYEITNPVTNQWVSYAIPMSSMLANDPNALNTKQMQMAGIQMWGAAGKALFVDNFYFSGSAEQHQLAVTVKNEKGQPLQNATVFVGQDGEYDTAYKQSTNASGVASLQLSKGKQKVKATAEGYGVAQWLTTLDNSLQTTISLEPLKPGPTTPAPVPNVDSKAVISLFSDALTSDSWITYWSDNWWNAPKHELVNILGNQSVKFTPTPDGVSGGVTGIQYGIERPVDASNKSGMHLDLYLTSGINKVQFQLLSSGGPLIYTLDSLETGKWLSVELPFTAADGNNASFDQSKMQQLGMALWGSTSDSVYLDNIYFY</sequence>
<protein>
    <submittedName>
        <fullName evidence="1">Uncharacterized protein</fullName>
    </submittedName>
</protein>
<evidence type="ECO:0000313" key="1">
    <source>
        <dbReference type="EMBL" id="KYN80481.1"/>
    </source>
</evidence>